<evidence type="ECO:0000313" key="2">
    <source>
        <dbReference type="Proteomes" id="UP000765509"/>
    </source>
</evidence>
<gene>
    <name evidence="1" type="ORF">O181_068594</name>
</gene>
<sequence length="157" mass="17068">MPCPPNLGQVAFDQLVTAARLARGDEKPLSTFVGQVIMNTLQKSSESTQRSSPFIYWVSEPLDSEALYSCLQSAHFSRPLALTNDVCRHPEHLVDKFGGHAFTAAVQDTGELTAHTKGSQTQVRDPHRLGHLVRYAKGHLSVKLSLPAGTCVASQVC</sequence>
<protein>
    <submittedName>
        <fullName evidence="1">Uncharacterized protein</fullName>
    </submittedName>
</protein>
<dbReference type="EMBL" id="AVOT02034700">
    <property type="protein sequence ID" value="MBW0528879.1"/>
    <property type="molecule type" value="Genomic_DNA"/>
</dbReference>
<dbReference type="AlphaFoldDB" id="A0A9Q3I7Q3"/>
<organism evidence="1 2">
    <name type="scientific">Austropuccinia psidii MF-1</name>
    <dbReference type="NCBI Taxonomy" id="1389203"/>
    <lineage>
        <taxon>Eukaryota</taxon>
        <taxon>Fungi</taxon>
        <taxon>Dikarya</taxon>
        <taxon>Basidiomycota</taxon>
        <taxon>Pucciniomycotina</taxon>
        <taxon>Pucciniomycetes</taxon>
        <taxon>Pucciniales</taxon>
        <taxon>Sphaerophragmiaceae</taxon>
        <taxon>Austropuccinia</taxon>
    </lineage>
</organism>
<name>A0A9Q3I7Q3_9BASI</name>
<proteinExistence type="predicted"/>
<evidence type="ECO:0000313" key="1">
    <source>
        <dbReference type="EMBL" id="MBW0528879.1"/>
    </source>
</evidence>
<comment type="caution">
    <text evidence="1">The sequence shown here is derived from an EMBL/GenBank/DDBJ whole genome shotgun (WGS) entry which is preliminary data.</text>
</comment>
<keyword evidence="2" id="KW-1185">Reference proteome</keyword>
<reference evidence="1" key="1">
    <citation type="submission" date="2021-03" db="EMBL/GenBank/DDBJ databases">
        <title>Draft genome sequence of rust myrtle Austropuccinia psidii MF-1, a brazilian biotype.</title>
        <authorList>
            <person name="Quecine M.C."/>
            <person name="Pachon D.M.R."/>
            <person name="Bonatelli M.L."/>
            <person name="Correr F.H."/>
            <person name="Franceschini L.M."/>
            <person name="Leite T.F."/>
            <person name="Margarido G.R.A."/>
            <person name="Almeida C.A."/>
            <person name="Ferrarezi J.A."/>
            <person name="Labate C.A."/>
        </authorList>
    </citation>
    <scope>NUCLEOTIDE SEQUENCE</scope>
    <source>
        <strain evidence="1">MF-1</strain>
    </source>
</reference>
<accession>A0A9Q3I7Q3</accession>
<dbReference type="Proteomes" id="UP000765509">
    <property type="component" value="Unassembled WGS sequence"/>
</dbReference>